<dbReference type="Proteomes" id="UP000095282">
    <property type="component" value="Unplaced"/>
</dbReference>
<dbReference type="GO" id="GO:0005921">
    <property type="term" value="C:gap junction"/>
    <property type="evidence" value="ECO:0007669"/>
    <property type="project" value="UniProtKB-SubCell"/>
</dbReference>
<dbReference type="eggNOG" id="ENOG502TFGH">
    <property type="taxonomic scope" value="Eukaryota"/>
</dbReference>
<evidence type="ECO:0000256" key="11">
    <source>
        <dbReference type="ARBA" id="ARBA00023303"/>
    </source>
</evidence>
<dbReference type="PANTHER" id="PTHR11893:SF4">
    <property type="entry name" value="INNEXIN"/>
    <property type="match status" value="1"/>
</dbReference>
<dbReference type="GO" id="GO:0005886">
    <property type="term" value="C:plasma membrane"/>
    <property type="evidence" value="ECO:0007669"/>
    <property type="project" value="UniProtKB-SubCell"/>
</dbReference>
<sequence>MTKDAVTSFTDPLKHIRGLESVSEKLLHNTTIAILLFMFLLLASKPLFGSPITCQVPPDWPSGASTEYFKDVCYYGQRVRISFKETLNRGNGRGTMSMNTLTGTSEYYMWLPLFPIFLGGLCLLPVLFWKFVGLDCFHGLDIVSFLEFYNPKEDREELTDVEKWRRQKLALQLHRWITTKRDSIFGLSSTLLLYVFMKWFRVAIFLFQFWMIAKAFGDGNLLWGYDSIVEIAQGRTINKLQGEFTLISGCKVQRFQMGFDRKHHSSSMYTATAMCVLSANFINATAFLFLYWWFLFVSFVSFCSAVNSTIIMVVPLYRKYEISSMIRSEEYFIVKCGEPHPDLNIGTANSIDYFIEYLGNDGYLVVQMVHDMLHHYSCDRLTEEVWIHVIVNNGKEELLTLDEKQDKSENRNTEDRIDTEIDGGGDRHRAGSEHPNKRNSISSSIESKKSVSCAEVSLSKESQPSLLLSESDEESLLKPLLLNSLSF</sequence>
<keyword evidence="11 12" id="KW-0407">Ion channel</keyword>
<keyword evidence="7" id="KW-0965">Cell junction</keyword>
<accession>A0A1I7TKG2</accession>
<dbReference type="PANTHER" id="PTHR11893">
    <property type="entry name" value="INNEXIN"/>
    <property type="match status" value="1"/>
</dbReference>
<comment type="caution">
    <text evidence="12">Lacks conserved residue(s) required for the propagation of feature annotation.</text>
</comment>
<keyword evidence="10 12" id="KW-0472">Membrane</keyword>
<evidence type="ECO:0000256" key="2">
    <source>
        <dbReference type="ARBA" id="ARBA00004651"/>
    </source>
</evidence>
<proteinExistence type="inferred from homology"/>
<organism evidence="14 15">
    <name type="scientific">Caenorhabditis tropicalis</name>
    <dbReference type="NCBI Taxonomy" id="1561998"/>
    <lineage>
        <taxon>Eukaryota</taxon>
        <taxon>Metazoa</taxon>
        <taxon>Ecdysozoa</taxon>
        <taxon>Nematoda</taxon>
        <taxon>Chromadorea</taxon>
        <taxon>Rhabditida</taxon>
        <taxon>Rhabditina</taxon>
        <taxon>Rhabditomorpha</taxon>
        <taxon>Rhabditoidea</taxon>
        <taxon>Rhabditidae</taxon>
        <taxon>Peloderinae</taxon>
        <taxon>Caenorhabditis</taxon>
    </lineage>
</organism>
<evidence type="ECO:0000256" key="8">
    <source>
        <dbReference type="ARBA" id="ARBA00022989"/>
    </source>
</evidence>
<evidence type="ECO:0000256" key="13">
    <source>
        <dbReference type="SAM" id="MobiDB-lite"/>
    </source>
</evidence>
<comment type="function">
    <text evidence="12">Structural component of the gap junctions.</text>
</comment>
<dbReference type="AlphaFoldDB" id="A0A1I7TKG2"/>
<feature type="transmembrane region" description="Helical" evidence="12">
    <location>
        <begin position="271"/>
        <end position="293"/>
    </location>
</feature>
<keyword evidence="14" id="KW-1185">Reference proteome</keyword>
<evidence type="ECO:0000313" key="15">
    <source>
        <dbReference type="WBParaSite" id="Csp11.Scaffold627.g6798.t1"/>
    </source>
</evidence>
<dbReference type="GO" id="GO:0034220">
    <property type="term" value="P:monoatomic ion transmembrane transport"/>
    <property type="evidence" value="ECO:0007669"/>
    <property type="project" value="UniProtKB-KW"/>
</dbReference>
<keyword evidence="8 12" id="KW-1133">Transmembrane helix</keyword>
<name>A0A1I7TKG2_9PELO</name>
<feature type="region of interest" description="Disordered" evidence="13">
    <location>
        <begin position="401"/>
        <end position="448"/>
    </location>
</feature>
<dbReference type="PRINTS" id="PR01262">
    <property type="entry name" value="INNEXIN"/>
</dbReference>
<evidence type="ECO:0000256" key="4">
    <source>
        <dbReference type="ARBA" id="ARBA00022475"/>
    </source>
</evidence>
<evidence type="ECO:0000256" key="9">
    <source>
        <dbReference type="ARBA" id="ARBA00023065"/>
    </source>
</evidence>
<keyword evidence="9 12" id="KW-0406">Ion transport</keyword>
<evidence type="ECO:0000256" key="1">
    <source>
        <dbReference type="ARBA" id="ARBA00004610"/>
    </source>
</evidence>
<keyword evidence="6" id="KW-0303">Gap junction</keyword>
<evidence type="ECO:0000256" key="6">
    <source>
        <dbReference type="ARBA" id="ARBA00022868"/>
    </source>
</evidence>
<evidence type="ECO:0000256" key="3">
    <source>
        <dbReference type="ARBA" id="ARBA00022448"/>
    </source>
</evidence>
<feature type="compositionally biased region" description="Basic and acidic residues" evidence="13">
    <location>
        <begin position="401"/>
        <end position="436"/>
    </location>
</feature>
<dbReference type="InterPro" id="IPR000990">
    <property type="entry name" value="Innexin"/>
</dbReference>
<evidence type="ECO:0000256" key="7">
    <source>
        <dbReference type="ARBA" id="ARBA00022949"/>
    </source>
</evidence>
<feature type="transmembrane region" description="Helical" evidence="12">
    <location>
        <begin position="299"/>
        <end position="317"/>
    </location>
</feature>
<evidence type="ECO:0000256" key="5">
    <source>
        <dbReference type="ARBA" id="ARBA00022692"/>
    </source>
</evidence>
<dbReference type="Pfam" id="PF00876">
    <property type="entry name" value="Innexin"/>
    <property type="match status" value="1"/>
</dbReference>
<evidence type="ECO:0000256" key="12">
    <source>
        <dbReference type="RuleBase" id="RU010713"/>
    </source>
</evidence>
<evidence type="ECO:0000313" key="14">
    <source>
        <dbReference type="Proteomes" id="UP000095282"/>
    </source>
</evidence>
<dbReference type="WBParaSite" id="Csp11.Scaffold627.g6798.t1">
    <property type="protein sequence ID" value="Csp11.Scaffold627.g6798.t1"/>
    <property type="gene ID" value="Csp11.Scaffold627.g6798"/>
</dbReference>
<keyword evidence="5 12" id="KW-0812">Transmembrane</keyword>
<dbReference type="GO" id="GO:0005243">
    <property type="term" value="F:gap junction channel activity"/>
    <property type="evidence" value="ECO:0007669"/>
    <property type="project" value="TreeGrafter"/>
</dbReference>
<evidence type="ECO:0000256" key="10">
    <source>
        <dbReference type="ARBA" id="ARBA00023136"/>
    </source>
</evidence>
<protein>
    <recommendedName>
        <fullName evidence="12">Innexin</fullName>
    </recommendedName>
</protein>
<keyword evidence="4" id="KW-1003">Cell membrane</keyword>
<comment type="similarity">
    <text evidence="12">Belongs to the pannexin family.</text>
</comment>
<dbReference type="PROSITE" id="PS51013">
    <property type="entry name" value="PANNEXIN"/>
    <property type="match status" value="1"/>
</dbReference>
<keyword evidence="3 12" id="KW-0813">Transport</keyword>
<gene>
    <name evidence="12" type="primary">inx</name>
</gene>
<feature type="transmembrane region" description="Helical" evidence="12">
    <location>
        <begin position="107"/>
        <end position="129"/>
    </location>
</feature>
<feature type="transmembrane region" description="Helical" evidence="12">
    <location>
        <begin position="26"/>
        <end position="43"/>
    </location>
</feature>
<comment type="subcellular location">
    <subcellularLocation>
        <location evidence="1">Cell junction</location>
        <location evidence="1">Gap junction</location>
    </subcellularLocation>
    <subcellularLocation>
        <location evidence="2 12">Cell membrane</location>
        <topology evidence="2 12">Multi-pass membrane protein</topology>
    </subcellularLocation>
</comment>
<feature type="transmembrane region" description="Helical" evidence="12">
    <location>
        <begin position="191"/>
        <end position="213"/>
    </location>
</feature>
<reference evidence="15" key="1">
    <citation type="submission" date="2016-11" db="UniProtKB">
        <authorList>
            <consortium name="WormBaseParasite"/>
        </authorList>
    </citation>
    <scope>IDENTIFICATION</scope>
</reference>